<gene>
    <name evidence="1" type="ORF">ACFQND_25725</name>
</gene>
<accession>A0ABW1U544</accession>
<dbReference type="RefSeq" id="WP_371435136.1">
    <property type="nucleotide sequence ID" value="NZ_JBHSRS010000084.1"/>
</dbReference>
<dbReference type="EMBL" id="JBHSRS010000084">
    <property type="protein sequence ID" value="MFC6284640.1"/>
    <property type="molecule type" value="Genomic_DNA"/>
</dbReference>
<evidence type="ECO:0000313" key="2">
    <source>
        <dbReference type="Proteomes" id="UP001596270"/>
    </source>
</evidence>
<evidence type="ECO:0000313" key="1">
    <source>
        <dbReference type="EMBL" id="MFC6284640.1"/>
    </source>
</evidence>
<name>A0ABW1U544_9BURK</name>
<proteinExistence type="predicted"/>
<dbReference type="Proteomes" id="UP001596270">
    <property type="component" value="Unassembled WGS sequence"/>
</dbReference>
<comment type="caution">
    <text evidence="1">The sequence shown here is derived from an EMBL/GenBank/DDBJ whole genome shotgun (WGS) entry which is preliminary data.</text>
</comment>
<keyword evidence="2" id="KW-1185">Reference proteome</keyword>
<sequence>MRDFTPLARCVRATRHLRYFILFKRTEFLLKKQYTFPVGTFFDLAYFLQHPGLGYSEDMPLQTGIAKRLPIDKNLINPAFQCPQQKPIQP</sequence>
<protein>
    <submittedName>
        <fullName evidence="1">Uncharacterized protein</fullName>
    </submittedName>
</protein>
<organism evidence="1 2">
    <name type="scientific">Polaromonas aquatica</name>
    <dbReference type="NCBI Taxonomy" id="332657"/>
    <lineage>
        <taxon>Bacteria</taxon>
        <taxon>Pseudomonadati</taxon>
        <taxon>Pseudomonadota</taxon>
        <taxon>Betaproteobacteria</taxon>
        <taxon>Burkholderiales</taxon>
        <taxon>Comamonadaceae</taxon>
        <taxon>Polaromonas</taxon>
    </lineage>
</organism>
<reference evidence="2" key="1">
    <citation type="journal article" date="2019" name="Int. J. Syst. Evol. Microbiol.">
        <title>The Global Catalogue of Microorganisms (GCM) 10K type strain sequencing project: providing services to taxonomists for standard genome sequencing and annotation.</title>
        <authorList>
            <consortium name="The Broad Institute Genomics Platform"/>
            <consortium name="The Broad Institute Genome Sequencing Center for Infectious Disease"/>
            <person name="Wu L."/>
            <person name="Ma J."/>
        </authorList>
    </citation>
    <scope>NUCLEOTIDE SEQUENCE [LARGE SCALE GENOMIC DNA]</scope>
    <source>
        <strain evidence="2">CCUG 39402</strain>
    </source>
</reference>